<dbReference type="PANTHER" id="PTHR11920:SF335">
    <property type="entry name" value="GUANYLATE CYCLASE"/>
    <property type="match status" value="1"/>
</dbReference>
<dbReference type="SMART" id="SM00044">
    <property type="entry name" value="CYCc"/>
    <property type="match status" value="1"/>
</dbReference>
<dbReference type="GO" id="GO:0004016">
    <property type="term" value="F:adenylate cyclase activity"/>
    <property type="evidence" value="ECO:0007669"/>
    <property type="project" value="TreeGrafter"/>
</dbReference>
<dbReference type="GO" id="GO:0005886">
    <property type="term" value="C:plasma membrane"/>
    <property type="evidence" value="ECO:0007669"/>
    <property type="project" value="TreeGrafter"/>
</dbReference>
<dbReference type="GO" id="GO:0007168">
    <property type="term" value="P:receptor guanylyl cyclase signaling pathway"/>
    <property type="evidence" value="ECO:0007669"/>
    <property type="project" value="TreeGrafter"/>
</dbReference>
<evidence type="ECO:0000259" key="9">
    <source>
        <dbReference type="PROSITE" id="PS50125"/>
    </source>
</evidence>
<dbReference type="Pfam" id="PF00211">
    <property type="entry name" value="Guanylate_cyc"/>
    <property type="match status" value="1"/>
</dbReference>
<proteinExistence type="inferred from homology"/>
<feature type="compositionally biased region" description="Polar residues" evidence="8">
    <location>
        <begin position="220"/>
        <end position="229"/>
    </location>
</feature>
<keyword evidence="5" id="KW-0472">Membrane</keyword>
<dbReference type="CDD" id="cd07302">
    <property type="entry name" value="CHD"/>
    <property type="match status" value="1"/>
</dbReference>
<protein>
    <recommendedName>
        <fullName evidence="9">Guanylate cyclase domain-containing protein</fullName>
    </recommendedName>
</protein>
<dbReference type="Proteomes" id="UP000722791">
    <property type="component" value="Unassembled WGS sequence"/>
</dbReference>
<feature type="compositionally biased region" description="Polar residues" evidence="8">
    <location>
        <begin position="1044"/>
        <end position="1063"/>
    </location>
</feature>
<name>A0A8J4GGY5_9CHLO</name>
<dbReference type="GO" id="GO:0000166">
    <property type="term" value="F:nucleotide binding"/>
    <property type="evidence" value="ECO:0007669"/>
    <property type="project" value="UniProtKB-KW"/>
</dbReference>
<dbReference type="InterPro" id="IPR018297">
    <property type="entry name" value="A/G_cyclase_CS"/>
</dbReference>
<accession>A0A8J4GGY5</accession>
<dbReference type="PROSITE" id="PS00452">
    <property type="entry name" value="GUANYLATE_CYCLASE_1"/>
    <property type="match status" value="1"/>
</dbReference>
<evidence type="ECO:0000256" key="1">
    <source>
        <dbReference type="ARBA" id="ARBA00004370"/>
    </source>
</evidence>
<reference evidence="10" key="1">
    <citation type="journal article" date="2021" name="Proc. Natl. Acad. Sci. U.S.A.">
        <title>Three genomes in the algal genus Volvox reveal the fate of a haploid sex-determining region after a transition to homothallism.</title>
        <authorList>
            <person name="Yamamoto K."/>
            <person name="Hamaji T."/>
            <person name="Kawai-Toyooka H."/>
            <person name="Matsuzaki R."/>
            <person name="Takahashi F."/>
            <person name="Nishimura Y."/>
            <person name="Kawachi M."/>
            <person name="Noguchi H."/>
            <person name="Minakuchi Y."/>
            <person name="Umen J.G."/>
            <person name="Toyoda A."/>
            <person name="Nozaki H."/>
        </authorList>
    </citation>
    <scope>NUCLEOTIDE SEQUENCE</scope>
    <source>
        <strain evidence="10">NIES-3785</strain>
    </source>
</reference>
<dbReference type="GO" id="GO:0004383">
    <property type="term" value="F:guanylate cyclase activity"/>
    <property type="evidence" value="ECO:0007669"/>
    <property type="project" value="TreeGrafter"/>
</dbReference>
<feature type="region of interest" description="Disordered" evidence="8">
    <location>
        <begin position="146"/>
        <end position="175"/>
    </location>
</feature>
<comment type="similarity">
    <text evidence="7">Belongs to the adenylyl cyclase class-4/guanylyl cyclase family.</text>
</comment>
<dbReference type="GO" id="GO:0001653">
    <property type="term" value="F:peptide receptor activity"/>
    <property type="evidence" value="ECO:0007669"/>
    <property type="project" value="TreeGrafter"/>
</dbReference>
<sequence length="1194" mass="123355">VRGPRTMRTSSMSCMEAAINSRPSVAHGSTASTSVSPPVSALGRYASAPSHWPRNSVGRFLTTSMPHDGDAARASAGSPTSVGGGDPRVGVDLPSDVVHSGLRQEDSMSSFLLLPGSSAGKILGTCSSVAQPCGSSANTLRLEPWYRPAVQTDPPGQRGFGSSTLPQSSAQGSVSVSLSNPVNASAVMSTAAATAMAAISTGAVGTATGVVAAAVAGTDSFSSKHSGQPQPQPHLHCNPQQTNSAANNVNNLPSNQNQNHQMLYGTGTWASPTQLLAQHHQQLQPHLQLQRSLYQHHLQVPVQARVQRPIERQSSTGSRLMRSLSGRQMYTAVGIGGIAEAATCSEVAVGSPAQYGEGEYGGGVGYRRHLPNATDVGRAATAAAAGANGEAAAAATNLAPGGARVSPSAHTGVMAAVALTNVRQRSSNCAVKFAVTDGRMGAPEVSHWVPGAAALGGNGAHPQRREVAGAEKGSLAAPGCSGYADREGKGEELQAASGSSDGAPRRQRMADGVIGMLRQALASQDRAGGPRRNSGDECWHEIWATRACDPVTGKPVLVLVQHDVTAKVIAERHLALVMETEHRLLEQLFPRHILAYITEDFVAKVAAAAAGSTAAYATVDAQWRPTVRDCKALATWHPQVTLLFADIKGFTPMCKEVDPPTVMAMLNDLYCRYDQMLDEYGVFKVETIGDCYFVAGGLIQEDADGMTTVRDNQTDPLHAQKVFDFARAMLAAAQQVRMPTSGEPVQIRIGIHTGPVVSGVVGTRMPRFCLFGDTVNTASRMESTGEPGAIHASEATYNLLRNVTTWISTGGIQVKGKGLLQTYLHIPSPPGAAASISTPSRPTSGNHRYQQTHLHHGCMANHQNGLTSQQSPYGLQGLHGQQSQGQQNVQGSNPVMSQHQHQYQQLEREMERSRDGMVKPPPVRPSVSSGGTGSIRSGAGSSTAATPASSGLIHMHIDSQRSSYADVPATTIAMASASTTVDVTVNATAIATAAATMAAVVAGGSSVCGAVDSIDAAETTDPMTTCMDLITAAAALVVPATTSGSAPQAVSSNSGPAPRSTSGGLHGPMNLFGDSEHSCEASGLRPSFGGFPKPAQVYSGDRSSTPPVTTRVGGVRTGAGRLLESALAVLNWEGETSDGSGAGVGVVQRGTGGVVWRGGRGCKGGDAGEQSMIGGDGSDVCSDLIQTVPASDGT</sequence>
<feature type="region of interest" description="Disordered" evidence="8">
    <location>
        <begin position="861"/>
        <end position="947"/>
    </location>
</feature>
<dbReference type="PANTHER" id="PTHR11920">
    <property type="entry name" value="GUANYLYL CYCLASE"/>
    <property type="match status" value="1"/>
</dbReference>
<feature type="region of interest" description="Disordered" evidence="8">
    <location>
        <begin position="456"/>
        <end position="506"/>
    </location>
</feature>
<dbReference type="Gene3D" id="3.30.70.1230">
    <property type="entry name" value="Nucleotide cyclase"/>
    <property type="match status" value="1"/>
</dbReference>
<comment type="subcellular location">
    <subcellularLocation>
        <location evidence="1">Membrane</location>
    </subcellularLocation>
</comment>
<evidence type="ECO:0000256" key="7">
    <source>
        <dbReference type="RuleBase" id="RU000405"/>
    </source>
</evidence>
<feature type="compositionally biased region" description="Low complexity" evidence="8">
    <location>
        <begin position="925"/>
        <end position="947"/>
    </location>
</feature>
<keyword evidence="2" id="KW-0812">Transmembrane</keyword>
<feature type="region of interest" description="Disordered" evidence="8">
    <location>
        <begin position="1044"/>
        <end position="1078"/>
    </location>
</feature>
<feature type="region of interest" description="Disordered" evidence="8">
    <location>
        <begin position="60"/>
        <end position="89"/>
    </location>
</feature>
<feature type="compositionally biased region" description="Basic and acidic residues" evidence="8">
    <location>
        <begin position="906"/>
        <end position="917"/>
    </location>
</feature>
<organism evidence="10 11">
    <name type="scientific">Volvox reticuliferus</name>
    <dbReference type="NCBI Taxonomy" id="1737510"/>
    <lineage>
        <taxon>Eukaryota</taxon>
        <taxon>Viridiplantae</taxon>
        <taxon>Chlorophyta</taxon>
        <taxon>core chlorophytes</taxon>
        <taxon>Chlorophyceae</taxon>
        <taxon>CS clade</taxon>
        <taxon>Chlamydomonadales</taxon>
        <taxon>Volvocaceae</taxon>
        <taxon>Volvox</taxon>
    </lineage>
</organism>
<dbReference type="SUPFAM" id="SSF55073">
    <property type="entry name" value="Nucleotide cyclase"/>
    <property type="match status" value="1"/>
</dbReference>
<evidence type="ECO:0000256" key="5">
    <source>
        <dbReference type="ARBA" id="ARBA00023136"/>
    </source>
</evidence>
<keyword evidence="4" id="KW-1133">Transmembrane helix</keyword>
<feature type="non-terminal residue" evidence="10">
    <location>
        <position position="1194"/>
    </location>
</feature>
<evidence type="ECO:0000256" key="3">
    <source>
        <dbReference type="ARBA" id="ARBA00022741"/>
    </source>
</evidence>
<evidence type="ECO:0000313" key="10">
    <source>
        <dbReference type="EMBL" id="GIM06669.1"/>
    </source>
</evidence>
<comment type="caution">
    <text evidence="10">The sequence shown here is derived from an EMBL/GenBank/DDBJ whole genome shotgun (WGS) entry which is preliminary data.</text>
</comment>
<feature type="compositionally biased region" description="Polar residues" evidence="8">
    <location>
        <begin position="894"/>
        <end position="905"/>
    </location>
</feature>
<feature type="compositionally biased region" description="Low complexity" evidence="8">
    <location>
        <begin position="240"/>
        <end position="251"/>
    </location>
</feature>
<dbReference type="InterPro" id="IPR050401">
    <property type="entry name" value="Cyclic_nucleotide_synthase"/>
</dbReference>
<feature type="region of interest" description="Disordered" evidence="8">
    <location>
        <begin position="220"/>
        <end position="251"/>
    </location>
</feature>
<evidence type="ECO:0000256" key="8">
    <source>
        <dbReference type="SAM" id="MobiDB-lite"/>
    </source>
</evidence>
<evidence type="ECO:0000313" key="11">
    <source>
        <dbReference type="Proteomes" id="UP000722791"/>
    </source>
</evidence>
<evidence type="ECO:0000256" key="4">
    <source>
        <dbReference type="ARBA" id="ARBA00022989"/>
    </source>
</evidence>
<dbReference type="InterPro" id="IPR001054">
    <property type="entry name" value="A/G_cyclase"/>
</dbReference>
<dbReference type="AlphaFoldDB" id="A0A8J4GGY5"/>
<feature type="compositionally biased region" description="Low complexity" evidence="8">
    <location>
        <begin position="874"/>
        <end position="893"/>
    </location>
</feature>
<feature type="domain" description="Guanylate cyclase" evidence="9">
    <location>
        <begin position="641"/>
        <end position="782"/>
    </location>
</feature>
<keyword evidence="3" id="KW-0547">Nucleotide-binding</keyword>
<feature type="compositionally biased region" description="Polar residues" evidence="8">
    <location>
        <begin position="861"/>
        <end position="873"/>
    </location>
</feature>
<dbReference type="FunFam" id="3.30.70.1230:FF:000057">
    <property type="entry name" value="Guanylate cyclase"/>
    <property type="match status" value="1"/>
</dbReference>
<evidence type="ECO:0000256" key="6">
    <source>
        <dbReference type="ARBA" id="ARBA00023239"/>
    </source>
</evidence>
<gene>
    <name evidence="10" type="ORF">Vretimale_10929</name>
</gene>
<dbReference type="InterPro" id="IPR029787">
    <property type="entry name" value="Nucleotide_cyclase"/>
</dbReference>
<evidence type="ECO:0000256" key="2">
    <source>
        <dbReference type="ARBA" id="ARBA00022692"/>
    </source>
</evidence>
<dbReference type="EMBL" id="BNCQ01000022">
    <property type="protein sequence ID" value="GIM06669.1"/>
    <property type="molecule type" value="Genomic_DNA"/>
</dbReference>
<dbReference type="GO" id="GO:0035556">
    <property type="term" value="P:intracellular signal transduction"/>
    <property type="evidence" value="ECO:0007669"/>
    <property type="project" value="InterPro"/>
</dbReference>
<keyword evidence="6 7" id="KW-0456">Lyase</keyword>
<dbReference type="PROSITE" id="PS50125">
    <property type="entry name" value="GUANYLATE_CYCLASE_2"/>
    <property type="match status" value="1"/>
</dbReference>